<reference evidence="1 2" key="1">
    <citation type="submission" date="2019-12" db="EMBL/GenBank/DDBJ databases">
        <authorList>
            <person name="Scholz U."/>
            <person name="Mascher M."/>
            <person name="Fiebig A."/>
        </authorList>
    </citation>
    <scope>NUCLEOTIDE SEQUENCE</scope>
</reference>
<gene>
    <name evidence="1" type="ORF">SI7747_08010936</name>
</gene>
<dbReference type="AlphaFoldDB" id="A0A7I8J366"/>
<protein>
    <submittedName>
        <fullName evidence="1">Uncharacterized protein</fullName>
    </submittedName>
</protein>
<evidence type="ECO:0000313" key="2">
    <source>
        <dbReference type="Proteomes" id="UP001189122"/>
    </source>
</evidence>
<organism evidence="1">
    <name type="scientific">Spirodela intermedia</name>
    <name type="common">Intermediate duckweed</name>
    <dbReference type="NCBI Taxonomy" id="51605"/>
    <lineage>
        <taxon>Eukaryota</taxon>
        <taxon>Viridiplantae</taxon>
        <taxon>Streptophyta</taxon>
        <taxon>Embryophyta</taxon>
        <taxon>Tracheophyta</taxon>
        <taxon>Spermatophyta</taxon>
        <taxon>Magnoliopsida</taxon>
        <taxon>Liliopsida</taxon>
        <taxon>Araceae</taxon>
        <taxon>Lemnoideae</taxon>
        <taxon>Spirodela</taxon>
    </lineage>
</organism>
<name>A0A7I8J366_SPIIN</name>
<dbReference type="EMBL" id="LR743595">
    <property type="protein sequence ID" value="CAA2625135.1"/>
    <property type="molecule type" value="Genomic_DNA"/>
</dbReference>
<dbReference type="Proteomes" id="UP001189122">
    <property type="component" value="Unassembled WGS sequence"/>
</dbReference>
<accession>A0A7I8J366</accession>
<proteinExistence type="predicted"/>
<evidence type="ECO:0000313" key="1">
    <source>
        <dbReference type="EMBL" id="CAA2625135.1"/>
    </source>
</evidence>
<dbReference type="EMBL" id="CACRZD030000008">
    <property type="protein sequence ID" value="CAA6664547.1"/>
    <property type="molecule type" value="Genomic_DNA"/>
</dbReference>
<sequence length="56" mass="6540">MAPGNFQGRVSIGARDYRSIYIRFELEADYRRAWSRPTWRMGSLPSIPTDGHHKMT</sequence>
<keyword evidence="2" id="KW-1185">Reference proteome</keyword>